<feature type="signal peptide" evidence="6">
    <location>
        <begin position="1"/>
        <end position="28"/>
    </location>
</feature>
<organism evidence="8 9">
    <name type="scientific">Vibrio qingdaonensis</name>
    <dbReference type="NCBI Taxonomy" id="2829491"/>
    <lineage>
        <taxon>Bacteria</taxon>
        <taxon>Pseudomonadati</taxon>
        <taxon>Pseudomonadota</taxon>
        <taxon>Gammaproteobacteria</taxon>
        <taxon>Vibrionales</taxon>
        <taxon>Vibrionaceae</taxon>
        <taxon>Vibrio</taxon>
    </lineage>
</organism>
<dbReference type="InterPro" id="IPR050738">
    <property type="entry name" value="Sulfatase"/>
</dbReference>
<dbReference type="Gene3D" id="3.40.720.10">
    <property type="entry name" value="Alkaline Phosphatase, subunit A"/>
    <property type="match status" value="1"/>
</dbReference>
<evidence type="ECO:0000256" key="1">
    <source>
        <dbReference type="ARBA" id="ARBA00008779"/>
    </source>
</evidence>
<dbReference type="InterPro" id="IPR017850">
    <property type="entry name" value="Alkaline_phosphatase_core_sf"/>
</dbReference>
<dbReference type="SUPFAM" id="SSF53649">
    <property type="entry name" value="Alkaline phosphatase-like"/>
    <property type="match status" value="1"/>
</dbReference>
<dbReference type="PANTHER" id="PTHR42693:SF53">
    <property type="entry name" value="ENDO-4-O-SULFATASE"/>
    <property type="match status" value="1"/>
</dbReference>
<dbReference type="PROSITE" id="PS00523">
    <property type="entry name" value="SULFATASE_1"/>
    <property type="match status" value="1"/>
</dbReference>
<comment type="PTM">
    <text evidence="5">The conversion to 3-oxoalanine (also known as C-formylglycine, FGly), of a serine or cysteine residue in prokaryotes and of a cysteine residue in eukaryotes, is critical for catalytic activity.</text>
</comment>
<feature type="domain" description="Sulfatase N-terminal" evidence="7">
    <location>
        <begin position="36"/>
        <end position="398"/>
    </location>
</feature>
<evidence type="ECO:0000313" key="8">
    <source>
        <dbReference type="EMBL" id="MCW8347490.1"/>
    </source>
</evidence>
<keyword evidence="6" id="KW-0732">Signal</keyword>
<evidence type="ECO:0000256" key="5">
    <source>
        <dbReference type="PIRSR" id="PIRSR600917-52"/>
    </source>
</evidence>
<dbReference type="RefSeq" id="WP_265676020.1">
    <property type="nucleotide sequence ID" value="NZ_JAKRRY010000022.1"/>
</dbReference>
<evidence type="ECO:0000256" key="6">
    <source>
        <dbReference type="SAM" id="SignalP"/>
    </source>
</evidence>
<dbReference type="AlphaFoldDB" id="A0A9X3CS44"/>
<dbReference type="EMBL" id="JAKRRY010000022">
    <property type="protein sequence ID" value="MCW8347490.1"/>
    <property type="molecule type" value="Genomic_DNA"/>
</dbReference>
<reference evidence="8" key="1">
    <citation type="submission" date="2022-02" db="EMBL/GenBank/DDBJ databases">
        <title>Vibrio sp. nov, a new bacterium isolated from seawater.</title>
        <authorList>
            <person name="Yuan Y."/>
        </authorList>
    </citation>
    <scope>NUCLEOTIDE SEQUENCE</scope>
    <source>
        <strain evidence="8">ZSDZ65</strain>
    </source>
</reference>
<keyword evidence="4" id="KW-0106">Calcium</keyword>
<keyword evidence="9" id="KW-1185">Reference proteome</keyword>
<gene>
    <name evidence="8" type="ORF">MD535_15930</name>
</gene>
<evidence type="ECO:0000259" key="7">
    <source>
        <dbReference type="Pfam" id="PF00884"/>
    </source>
</evidence>
<keyword evidence="3 8" id="KW-0378">Hydrolase</keyword>
<sequence length="510" mass="56814">MNTPSFRRKAISTGIALALMSAVPSAFAQPKAVEKPNVIVFFTDDMGWADMSTQGAPYKTENLDKIANSGQRWSQFYVTSPVSSPSRGSLLTGRLGTKTGLYGKEIPVVMEPNQNDFPATETTIATMLKDNGYKTAMFGKWHLGNTEASYPTRHGFEQWYGTIASNDMNFTVGLPRLQQLGAFVQIAKAKEKKDWETVKKVGAALQKDMALKYEALKNPKDEYWDISVMESNNNNGVYSDKVVERPLNQAMHTQNITARLKDYIKDNKDDPFFAYVPYTQNHAPLFVSPEFEGKSGHGLYADVMMEIDWSVGEIVATLEKYNIDENTLIVFSSDNGPWLQMGDHAGSALPLRNGKNSTFEGGARVPGIFYWPGKIEPKVVNDIGSAMDILPTVAALTGSTLPNADLDGVDLSATLLEGKPSARTVMPYYYKGNMQAYRNQEWKVVFYGSDPKNYSGYKLEKPELYNMINDEEEKLDVAEKNPEVLAMMVKEAQEYDASLGEKVTPLFDLR</sequence>
<dbReference type="PANTHER" id="PTHR42693">
    <property type="entry name" value="ARYLSULFATASE FAMILY MEMBER"/>
    <property type="match status" value="1"/>
</dbReference>
<accession>A0A9X3CS44</accession>
<evidence type="ECO:0000256" key="3">
    <source>
        <dbReference type="ARBA" id="ARBA00022801"/>
    </source>
</evidence>
<evidence type="ECO:0000313" key="9">
    <source>
        <dbReference type="Proteomes" id="UP001155587"/>
    </source>
</evidence>
<comment type="similarity">
    <text evidence="1">Belongs to the sulfatase family.</text>
</comment>
<dbReference type="InterPro" id="IPR024607">
    <property type="entry name" value="Sulfatase_CS"/>
</dbReference>
<dbReference type="GO" id="GO:0004065">
    <property type="term" value="F:arylsulfatase activity"/>
    <property type="evidence" value="ECO:0007669"/>
    <property type="project" value="TreeGrafter"/>
</dbReference>
<protein>
    <submittedName>
        <fullName evidence="8">Sulfatase-like hydrolase/transferase</fullName>
    </submittedName>
</protein>
<comment type="caution">
    <text evidence="8">The sequence shown here is derived from an EMBL/GenBank/DDBJ whole genome shotgun (WGS) entry which is preliminary data.</text>
</comment>
<dbReference type="GO" id="GO:0046872">
    <property type="term" value="F:metal ion binding"/>
    <property type="evidence" value="ECO:0007669"/>
    <property type="project" value="UniProtKB-KW"/>
</dbReference>
<evidence type="ECO:0000256" key="4">
    <source>
        <dbReference type="ARBA" id="ARBA00022837"/>
    </source>
</evidence>
<feature type="chain" id="PRO_5040860955" evidence="6">
    <location>
        <begin position="29"/>
        <end position="510"/>
    </location>
</feature>
<dbReference type="InterPro" id="IPR000917">
    <property type="entry name" value="Sulfatase_N"/>
</dbReference>
<dbReference type="Proteomes" id="UP001155587">
    <property type="component" value="Unassembled WGS sequence"/>
</dbReference>
<dbReference type="Gene3D" id="3.30.1120.10">
    <property type="match status" value="1"/>
</dbReference>
<keyword evidence="2" id="KW-0479">Metal-binding</keyword>
<evidence type="ECO:0000256" key="2">
    <source>
        <dbReference type="ARBA" id="ARBA00022723"/>
    </source>
</evidence>
<feature type="modified residue" description="3-oxoalanine (Ser)" evidence="5">
    <location>
        <position position="83"/>
    </location>
</feature>
<proteinExistence type="inferred from homology"/>
<dbReference type="Pfam" id="PF00884">
    <property type="entry name" value="Sulfatase"/>
    <property type="match status" value="1"/>
</dbReference>
<name>A0A9X3CS44_9VIBR</name>